<dbReference type="PANTHER" id="PTHR10579:SF156">
    <property type="entry name" value="VWFA DOMAIN-CONTAINING PROTEIN"/>
    <property type="match status" value="1"/>
</dbReference>
<dbReference type="Pfam" id="PF00092">
    <property type="entry name" value="VWA"/>
    <property type="match status" value="1"/>
</dbReference>
<dbReference type="InterPro" id="IPR032838">
    <property type="entry name" value="Vwaint_dom"/>
</dbReference>
<dbReference type="PROSITE" id="PS50234">
    <property type="entry name" value="VWFA"/>
    <property type="match status" value="1"/>
</dbReference>
<dbReference type="Gene3D" id="3.40.50.410">
    <property type="entry name" value="von Willebrand factor, type A domain"/>
    <property type="match status" value="1"/>
</dbReference>
<evidence type="ECO:0000259" key="1">
    <source>
        <dbReference type="PROSITE" id="PS50234"/>
    </source>
</evidence>
<dbReference type="RefSeq" id="XP_040772977.1">
    <property type="nucleotide sequence ID" value="XM_040921793.1"/>
</dbReference>
<dbReference type="Pfam" id="PF14623">
    <property type="entry name" value="Vint"/>
    <property type="match status" value="1"/>
</dbReference>
<gene>
    <name evidence="2" type="ORF">M406DRAFT_342654</name>
</gene>
<dbReference type="InterPro" id="IPR036465">
    <property type="entry name" value="vWFA_dom_sf"/>
</dbReference>
<keyword evidence="3" id="KW-1185">Reference proteome</keyword>
<sequence>MPSSKSTPYKLSHVPCDIAMVIDVSGSMSADAPIPGETDELTGFSVLDLVKHACRTIISTLDERDRLAIVTFSRSARVLCPLTAMTPVNKKEAEAKVDSMMIETCTNLWQGLKDGIKLFENEENNGRVPAVLVLTDGMPNYMCPGPGYVPALRAMGNIVPSIHTFGFGYQLRSGLLKSIAELGRGSYSFIPDAGMIGTVFVHAVANLQSTFAINAKISLEYPTHILLEPTAGPSVGQQTTAHLHSPSSYMLTISLGSLHYGQSRDIYLCWDRLPQRDSPGGVPNLSATLQYNKMTASQDTTTDSCSLSNHTTSLSEAEIAYHISRHQLCAFIASLFPIDVLGEHRADKSPITAKQAQLDDLIVNIPASRFPEDPRCASLMQDLNGDEPLGQISLALWPEHFKRWGQHYLPSLHDAHSQQLCNSFKDPGPLQYGTDSPLFMKCRDRLNQMFDNLPVPTPSNLPTLGPNSMHSMPWGYGGPPVGPDAGAPPPYFDGGDLLRSTATRYSSDGRSYAQCLSMSRYNMPGNTCFAGKTRVLLANGKTVRLSSLRQGMSVATPTGARRVAAMVVTPVNKAVMIKMKGVLVTPWHPVALQDSLRADMQSREWVFPCCQATPQQMVRYTGRIYSVLLQRDVDVDAHAILLSGGREQTPLWGVTLGHGMFTGSDVRAHGFFGDYDRVVGSLHTLRARKGGRYVAAGVRRCPKTGLACGFRQF</sequence>
<dbReference type="GeneID" id="63838922"/>
<dbReference type="InterPro" id="IPR002035">
    <property type="entry name" value="VWF_A"/>
</dbReference>
<dbReference type="InterPro" id="IPR039510">
    <property type="entry name" value="Vint_dom"/>
</dbReference>
<evidence type="ECO:0000313" key="3">
    <source>
        <dbReference type="Proteomes" id="UP000803844"/>
    </source>
</evidence>
<protein>
    <recommendedName>
        <fullName evidence="1">VWFA domain-containing protein</fullName>
    </recommendedName>
</protein>
<dbReference type="SUPFAM" id="SSF53300">
    <property type="entry name" value="vWA-like"/>
    <property type="match status" value="1"/>
</dbReference>
<dbReference type="AlphaFoldDB" id="A0A9P4XVY1"/>
<dbReference type="Pfam" id="PF14624">
    <property type="entry name" value="Vwaint"/>
    <property type="match status" value="1"/>
</dbReference>
<comment type="caution">
    <text evidence="2">The sequence shown here is derived from an EMBL/GenBank/DDBJ whole genome shotgun (WGS) entry which is preliminary data.</text>
</comment>
<reference evidence="2" key="1">
    <citation type="journal article" date="2020" name="Phytopathology">
        <title>Genome sequence of the chestnut blight fungus Cryphonectria parasitica EP155: A fundamental resource for an archetypical invasive plant pathogen.</title>
        <authorList>
            <person name="Crouch J.A."/>
            <person name="Dawe A."/>
            <person name="Aerts A."/>
            <person name="Barry K."/>
            <person name="Churchill A.C.L."/>
            <person name="Grimwood J."/>
            <person name="Hillman B."/>
            <person name="Milgroom M.G."/>
            <person name="Pangilinan J."/>
            <person name="Smith M."/>
            <person name="Salamov A."/>
            <person name="Schmutz J."/>
            <person name="Yadav J."/>
            <person name="Grigoriev I.V."/>
            <person name="Nuss D."/>
        </authorList>
    </citation>
    <scope>NUCLEOTIDE SEQUENCE</scope>
    <source>
        <strain evidence="2">EP155</strain>
    </source>
</reference>
<dbReference type="OrthoDB" id="10264538at2759"/>
<name>A0A9P4XVY1_CRYP1</name>
<dbReference type="SUPFAM" id="SSF51294">
    <property type="entry name" value="Hedgehog/intein (Hint) domain"/>
    <property type="match status" value="1"/>
</dbReference>
<accession>A0A9P4XVY1</accession>
<proteinExistence type="predicted"/>
<evidence type="ECO:0000313" key="2">
    <source>
        <dbReference type="EMBL" id="KAF3761998.1"/>
    </source>
</evidence>
<dbReference type="PANTHER" id="PTHR10579">
    <property type="entry name" value="CALCIUM-ACTIVATED CHLORIDE CHANNEL REGULATOR"/>
    <property type="match status" value="1"/>
</dbReference>
<dbReference type="InterPro" id="IPR051266">
    <property type="entry name" value="CLCR"/>
</dbReference>
<organism evidence="2 3">
    <name type="scientific">Cryphonectria parasitica (strain ATCC 38755 / EP155)</name>
    <dbReference type="NCBI Taxonomy" id="660469"/>
    <lineage>
        <taxon>Eukaryota</taxon>
        <taxon>Fungi</taxon>
        <taxon>Dikarya</taxon>
        <taxon>Ascomycota</taxon>
        <taxon>Pezizomycotina</taxon>
        <taxon>Sordariomycetes</taxon>
        <taxon>Sordariomycetidae</taxon>
        <taxon>Diaporthales</taxon>
        <taxon>Cryphonectriaceae</taxon>
        <taxon>Cryphonectria-Endothia species complex</taxon>
        <taxon>Cryphonectria</taxon>
    </lineage>
</organism>
<dbReference type="InterPro" id="IPR036844">
    <property type="entry name" value="Hint_dom_sf"/>
</dbReference>
<dbReference type="Proteomes" id="UP000803844">
    <property type="component" value="Unassembled WGS sequence"/>
</dbReference>
<feature type="domain" description="VWFA" evidence="1">
    <location>
        <begin position="17"/>
        <end position="204"/>
    </location>
</feature>
<dbReference type="SMART" id="SM00327">
    <property type="entry name" value="VWA"/>
    <property type="match status" value="1"/>
</dbReference>
<dbReference type="EMBL" id="MU032351">
    <property type="protein sequence ID" value="KAF3761998.1"/>
    <property type="molecule type" value="Genomic_DNA"/>
</dbReference>